<accession>A0EVH6</accession>
<dbReference type="EMBL" id="HM596857">
    <property type="protein sequence ID" value="AEJ07917.1"/>
    <property type="molecule type" value="Genomic_DNA"/>
</dbReference>
<feature type="region of interest" description="Disordered" evidence="1">
    <location>
        <begin position="284"/>
        <end position="340"/>
    </location>
</feature>
<protein>
    <submittedName>
        <fullName evidence="2">Milt putative polyprotein</fullName>
    </submittedName>
</protein>
<proteinExistence type="predicted"/>
<reference evidence="2" key="1">
    <citation type="journal article" date="2006" name="Proc. Natl. Acad. Sci. U.S.A.">
        <title>Remarkable variation in maize genome structure inferred from haplotype diversity at the bz locus.</title>
        <authorList>
            <person name="Wang Q."/>
            <person name="Dooner H.K."/>
        </authorList>
    </citation>
    <scope>NUCLEOTIDE SEQUENCE</scope>
</reference>
<evidence type="ECO:0000256" key="1">
    <source>
        <dbReference type="SAM" id="MobiDB-lite"/>
    </source>
</evidence>
<feature type="compositionally biased region" description="Polar residues" evidence="1">
    <location>
        <begin position="15"/>
        <end position="24"/>
    </location>
</feature>
<sequence length="340" mass="36896">MPNFLSHKLGAKTIAPNTSATNGFPQPYSGMPMDSYPGRTSPPSSLNGESILSTAGPSAHNCGPSGPPSDRPAPYTGQSGVTQSPPQGSQVLPDVNGQSEDSTGPSDPPADRPTAQVGPSGAPEVTCDPPSAEGRYKYNRPPKPQELKKSHVPELVWPTKAKPSVRSHPHSTQKEKVKFTFNITKCDKIFDELLKHGNIKLSHIIPPVEQLKGRVYCKWHGSFLHNTNDCVVFRRQIQSAINEGRLRFQKEVKIDRPLVPVTTLEPTSKKAIIWPCAADKSKNKNIAIGDPRTPNMSRRMVTLKAPDKRKTGGTGGQARSDTRSRSPVLRTPDDPGTKAE</sequence>
<feature type="compositionally biased region" description="Polar residues" evidence="1">
    <location>
        <begin position="41"/>
        <end position="56"/>
    </location>
</feature>
<feature type="compositionally biased region" description="Basic and acidic residues" evidence="1">
    <location>
        <begin position="143"/>
        <end position="152"/>
    </location>
</feature>
<feature type="region of interest" description="Disordered" evidence="1">
    <location>
        <begin position="1"/>
        <end position="155"/>
    </location>
</feature>
<dbReference type="EMBL" id="DQ493648">
    <property type="protein sequence ID" value="ABF67936.1"/>
    <property type="molecule type" value="Genomic_DNA"/>
</dbReference>
<feature type="compositionally biased region" description="Basic and acidic residues" evidence="1">
    <location>
        <begin position="331"/>
        <end position="340"/>
    </location>
</feature>
<feature type="compositionally biased region" description="Polar residues" evidence="1">
    <location>
        <begin position="76"/>
        <end position="105"/>
    </location>
</feature>
<dbReference type="AlphaFoldDB" id="A0EVH6"/>
<organism evidence="2">
    <name type="scientific">Zea mays</name>
    <name type="common">Maize</name>
    <dbReference type="NCBI Taxonomy" id="4577"/>
    <lineage>
        <taxon>Eukaryota</taxon>
        <taxon>Viridiplantae</taxon>
        <taxon>Streptophyta</taxon>
        <taxon>Embryophyta</taxon>
        <taxon>Tracheophyta</taxon>
        <taxon>Spermatophyta</taxon>
        <taxon>Magnoliopsida</taxon>
        <taxon>Liliopsida</taxon>
        <taxon>Poales</taxon>
        <taxon>Poaceae</taxon>
        <taxon>PACMAD clade</taxon>
        <taxon>Panicoideae</taxon>
        <taxon>Andropogonodae</taxon>
        <taxon>Andropogoneae</taxon>
        <taxon>Tripsacinae</taxon>
        <taxon>Zea</taxon>
    </lineage>
</organism>
<evidence type="ECO:0000313" key="2">
    <source>
        <dbReference type="EMBL" id="ABF67936.1"/>
    </source>
</evidence>
<reference evidence="3" key="2">
    <citation type="journal article" date="2012" name="Plant J.">
        <title>Dynamic evolution of bz orthologous regions in the Andropogoneae and other grasses.</title>
        <authorList>
            <person name="Wang Q."/>
            <person name="Dooner H.K."/>
        </authorList>
    </citation>
    <scope>NUCLEOTIDE SEQUENCE</scope>
</reference>
<evidence type="ECO:0000313" key="3">
    <source>
        <dbReference type="EMBL" id="AEJ07917.1"/>
    </source>
</evidence>
<name>A0EVH6_MAIZE</name>